<dbReference type="AlphaFoldDB" id="A0AAD9PYN9"/>
<accession>A0AAD9PYN9</accession>
<comment type="caution">
    <text evidence="1">The sequence shown here is derived from an EMBL/GenBank/DDBJ whole genome shotgun (WGS) entry which is preliminary data.</text>
</comment>
<dbReference type="EMBL" id="JARQWQ010000096">
    <property type="protein sequence ID" value="KAK2551532.1"/>
    <property type="molecule type" value="Genomic_DNA"/>
</dbReference>
<keyword evidence="2" id="KW-1185">Reference proteome</keyword>
<sequence length="183" mass="20009">MLQQSCINTQTPHSVTQSVKNATASAPAELHDGTGSIYRDKCRKYTALISQCKTQYCKSKIESADRCQPFGLVDGMIRVKPVPLLPPHSSAQDLTERFSAHFIDKITNLRPELLNCPATTPAAGNRQSSSCSSAKFTEVFSKVVRETIEKSASKSCPSYPILTRTLKSCLDELLSPITSLVKS</sequence>
<name>A0AAD9PYN9_ACRCE</name>
<organism evidence="1 2">
    <name type="scientific">Acropora cervicornis</name>
    <name type="common">Staghorn coral</name>
    <dbReference type="NCBI Taxonomy" id="6130"/>
    <lineage>
        <taxon>Eukaryota</taxon>
        <taxon>Metazoa</taxon>
        <taxon>Cnidaria</taxon>
        <taxon>Anthozoa</taxon>
        <taxon>Hexacorallia</taxon>
        <taxon>Scleractinia</taxon>
        <taxon>Astrocoeniina</taxon>
        <taxon>Acroporidae</taxon>
        <taxon>Acropora</taxon>
    </lineage>
</organism>
<dbReference type="Proteomes" id="UP001249851">
    <property type="component" value="Unassembled WGS sequence"/>
</dbReference>
<protein>
    <submittedName>
        <fullName evidence="1">Uncharacterized protein</fullName>
    </submittedName>
</protein>
<proteinExistence type="predicted"/>
<evidence type="ECO:0000313" key="2">
    <source>
        <dbReference type="Proteomes" id="UP001249851"/>
    </source>
</evidence>
<reference evidence="1" key="1">
    <citation type="journal article" date="2023" name="G3 (Bethesda)">
        <title>Whole genome assembly and annotation of the endangered Caribbean coral Acropora cervicornis.</title>
        <authorList>
            <person name="Selwyn J.D."/>
            <person name="Vollmer S.V."/>
        </authorList>
    </citation>
    <scope>NUCLEOTIDE SEQUENCE</scope>
    <source>
        <strain evidence="1">K2</strain>
    </source>
</reference>
<evidence type="ECO:0000313" key="1">
    <source>
        <dbReference type="EMBL" id="KAK2551532.1"/>
    </source>
</evidence>
<reference evidence="1" key="2">
    <citation type="journal article" date="2023" name="Science">
        <title>Genomic signatures of disease resistance in endangered staghorn corals.</title>
        <authorList>
            <person name="Vollmer S.V."/>
            <person name="Selwyn J.D."/>
            <person name="Despard B.A."/>
            <person name="Roesel C.L."/>
        </authorList>
    </citation>
    <scope>NUCLEOTIDE SEQUENCE</scope>
    <source>
        <strain evidence="1">K2</strain>
    </source>
</reference>
<gene>
    <name evidence="1" type="ORF">P5673_027500</name>
</gene>